<accession>A0A1L7XJH4</accession>
<name>A0A1L7XJH4_9HELO</name>
<evidence type="ECO:0000313" key="2">
    <source>
        <dbReference type="EMBL" id="CZR65191.1"/>
    </source>
</evidence>
<evidence type="ECO:0000256" key="1">
    <source>
        <dbReference type="ARBA" id="ARBA00023002"/>
    </source>
</evidence>
<dbReference type="InterPro" id="IPR002347">
    <property type="entry name" value="SDR_fam"/>
</dbReference>
<protein>
    <recommendedName>
        <fullName evidence="4">NAD(P)-binding protein</fullName>
    </recommendedName>
</protein>
<dbReference type="PANTHER" id="PTHR43157">
    <property type="entry name" value="PHOSPHATIDYLINOSITOL-GLYCAN BIOSYNTHESIS CLASS F PROTEIN-RELATED"/>
    <property type="match status" value="1"/>
</dbReference>
<dbReference type="STRING" id="576137.A0A1L7XJH4"/>
<sequence>MANQENNSDAAIPVPSQWWCLWQALKGTNFRQLTIPDVDLRNKWIVLTGGNSGVGREAALQFVKWGANIVLGCREPPPHEPHPDAVVEELKAAALDAGHLDTVIEWWSCDMSSLKSVEEFGKRWLEKDQALDILVNNAGLGGGVFKTKYTVDGFELIHQVNFLSHVLLTKILLPSLARTPSPRITCTTSCMQYLGTFNLSNANSGKYAYQNNKLYFQTWLTELQAQMSARDRYKHIVIQGVHPGYVKTNIWVSPSPEKSKNTGWLKWSLNALLKYVGIDAQQGSLAITYAATAPDWGLERITAKGKVVGGGGRYCNRIWEETPMPQTRDPDCRRKIWEFVSEELKVDKDWV</sequence>
<dbReference type="Pfam" id="PF00106">
    <property type="entry name" value="adh_short"/>
    <property type="match status" value="1"/>
</dbReference>
<gene>
    <name evidence="2" type="ORF">PAC_15091</name>
</gene>
<organism evidence="2 3">
    <name type="scientific">Phialocephala subalpina</name>
    <dbReference type="NCBI Taxonomy" id="576137"/>
    <lineage>
        <taxon>Eukaryota</taxon>
        <taxon>Fungi</taxon>
        <taxon>Dikarya</taxon>
        <taxon>Ascomycota</taxon>
        <taxon>Pezizomycotina</taxon>
        <taxon>Leotiomycetes</taxon>
        <taxon>Helotiales</taxon>
        <taxon>Mollisiaceae</taxon>
        <taxon>Phialocephala</taxon>
        <taxon>Phialocephala fortinii species complex</taxon>
    </lineage>
</organism>
<dbReference type="PANTHER" id="PTHR43157:SF31">
    <property type="entry name" value="PHOSPHATIDYLINOSITOL-GLYCAN BIOSYNTHESIS CLASS F PROTEIN"/>
    <property type="match status" value="1"/>
</dbReference>
<dbReference type="InterPro" id="IPR036291">
    <property type="entry name" value="NAD(P)-bd_dom_sf"/>
</dbReference>
<dbReference type="EMBL" id="FJOG01000029">
    <property type="protein sequence ID" value="CZR65191.1"/>
    <property type="molecule type" value="Genomic_DNA"/>
</dbReference>
<dbReference type="Gene3D" id="3.40.50.720">
    <property type="entry name" value="NAD(P)-binding Rossmann-like Domain"/>
    <property type="match status" value="1"/>
</dbReference>
<dbReference type="PRINTS" id="PR00081">
    <property type="entry name" value="GDHRDH"/>
</dbReference>
<evidence type="ECO:0000313" key="3">
    <source>
        <dbReference type="Proteomes" id="UP000184330"/>
    </source>
</evidence>
<keyword evidence="3" id="KW-1185">Reference proteome</keyword>
<keyword evidence="1" id="KW-0560">Oxidoreductase</keyword>
<reference evidence="2 3" key="1">
    <citation type="submission" date="2016-03" db="EMBL/GenBank/DDBJ databases">
        <authorList>
            <person name="Ploux O."/>
        </authorList>
    </citation>
    <scope>NUCLEOTIDE SEQUENCE [LARGE SCALE GENOMIC DNA]</scope>
    <source>
        <strain evidence="2 3">UAMH 11012</strain>
    </source>
</reference>
<dbReference type="SUPFAM" id="SSF51735">
    <property type="entry name" value="NAD(P)-binding Rossmann-fold domains"/>
    <property type="match status" value="1"/>
</dbReference>
<proteinExistence type="predicted"/>
<dbReference type="AlphaFoldDB" id="A0A1L7XJH4"/>
<dbReference type="GO" id="GO:0016491">
    <property type="term" value="F:oxidoreductase activity"/>
    <property type="evidence" value="ECO:0007669"/>
    <property type="project" value="UniProtKB-KW"/>
</dbReference>
<dbReference type="Proteomes" id="UP000184330">
    <property type="component" value="Unassembled WGS sequence"/>
</dbReference>
<dbReference type="OrthoDB" id="542013at2759"/>
<evidence type="ECO:0008006" key="4">
    <source>
        <dbReference type="Google" id="ProtNLM"/>
    </source>
</evidence>